<dbReference type="EMBL" id="BMVO01000002">
    <property type="protein sequence ID" value="GHA90473.1"/>
    <property type="molecule type" value="Genomic_DNA"/>
</dbReference>
<organism evidence="2 3">
    <name type="scientific">Streptomyces chryseus</name>
    <dbReference type="NCBI Taxonomy" id="68186"/>
    <lineage>
        <taxon>Bacteria</taxon>
        <taxon>Bacillati</taxon>
        <taxon>Actinomycetota</taxon>
        <taxon>Actinomycetes</taxon>
        <taxon>Kitasatosporales</taxon>
        <taxon>Streptomycetaceae</taxon>
        <taxon>Streptomyces</taxon>
    </lineage>
</organism>
<reference evidence="3" key="1">
    <citation type="journal article" date="2019" name="Int. J. Syst. Evol. Microbiol.">
        <title>The Global Catalogue of Microorganisms (GCM) 10K type strain sequencing project: providing services to taxonomists for standard genome sequencing and annotation.</title>
        <authorList>
            <consortium name="The Broad Institute Genomics Platform"/>
            <consortium name="The Broad Institute Genome Sequencing Center for Infectious Disease"/>
            <person name="Wu L."/>
            <person name="Ma J."/>
        </authorList>
    </citation>
    <scope>NUCLEOTIDE SEQUENCE [LARGE SCALE GENOMIC DNA]</scope>
    <source>
        <strain evidence="3">JCM 4737</strain>
    </source>
</reference>
<dbReference type="InterPro" id="IPR012338">
    <property type="entry name" value="Beta-lactam/transpept-like"/>
</dbReference>
<protein>
    <recommendedName>
        <fullName evidence="1">Beta-lactamase class A catalytic domain-containing protein</fullName>
    </recommendedName>
</protein>
<evidence type="ECO:0000313" key="3">
    <source>
        <dbReference type="Proteomes" id="UP000599437"/>
    </source>
</evidence>
<dbReference type="Gene3D" id="3.40.710.10">
    <property type="entry name" value="DD-peptidase/beta-lactamase superfamily"/>
    <property type="match status" value="1"/>
</dbReference>
<dbReference type="PANTHER" id="PTHR35333:SF3">
    <property type="entry name" value="BETA-LACTAMASE-TYPE TRANSPEPTIDASE FOLD CONTAINING PROTEIN"/>
    <property type="match status" value="1"/>
</dbReference>
<name>A0ABQ3DHR6_9ACTN</name>
<evidence type="ECO:0000313" key="2">
    <source>
        <dbReference type="EMBL" id="GHA90473.1"/>
    </source>
</evidence>
<keyword evidence="3" id="KW-1185">Reference proteome</keyword>
<accession>A0ABQ3DHR6</accession>
<comment type="caution">
    <text evidence="2">The sequence shown here is derived from an EMBL/GenBank/DDBJ whole genome shotgun (WGS) entry which is preliminary data.</text>
</comment>
<dbReference type="Proteomes" id="UP000599437">
    <property type="component" value="Unassembled WGS sequence"/>
</dbReference>
<sequence length="230" mass="23525">MSAAVRPCGGPETAVYGAGRFPAASVVKVGVLAALLLRAQDEGRRPGPAERAYAEAMIRRSDNDAASALWAAIGGPAGLDAAHARLGLTETSADRAWGRTRTTARDQVALLRAVFDDGDADGPGVLDAHSRAYLTALMGQVVPGQDWGVSAAGRGAALKNGWMTRDATGLWAVHSVGRVRAPGGRALLIAVLSEGHATKEAGIAVVERTSVEVAGGRRPAGAPQGHRAGQ</sequence>
<dbReference type="Pfam" id="PF13354">
    <property type="entry name" value="Beta-lactamase2"/>
    <property type="match status" value="1"/>
</dbReference>
<dbReference type="SUPFAM" id="SSF56601">
    <property type="entry name" value="beta-lactamase/transpeptidase-like"/>
    <property type="match status" value="1"/>
</dbReference>
<dbReference type="RefSeq" id="WP_308432727.1">
    <property type="nucleotide sequence ID" value="NZ_BMVO01000002.1"/>
</dbReference>
<dbReference type="PANTHER" id="PTHR35333">
    <property type="entry name" value="BETA-LACTAMASE"/>
    <property type="match status" value="1"/>
</dbReference>
<feature type="domain" description="Beta-lactamase class A catalytic" evidence="1">
    <location>
        <begin position="54"/>
        <end position="192"/>
    </location>
</feature>
<dbReference type="InterPro" id="IPR045155">
    <property type="entry name" value="Beta-lactam_cat"/>
</dbReference>
<gene>
    <name evidence="2" type="ORF">GCM10010346_11320</name>
</gene>
<proteinExistence type="predicted"/>
<evidence type="ECO:0000259" key="1">
    <source>
        <dbReference type="Pfam" id="PF13354"/>
    </source>
</evidence>
<dbReference type="InterPro" id="IPR000871">
    <property type="entry name" value="Beta-lactam_class-A"/>
</dbReference>